<dbReference type="Proteomes" id="UP000436088">
    <property type="component" value="Unassembled WGS sequence"/>
</dbReference>
<evidence type="ECO:0000313" key="2">
    <source>
        <dbReference type="EMBL" id="KAE8729218.1"/>
    </source>
</evidence>
<keyword evidence="3" id="KW-1185">Reference proteome</keyword>
<gene>
    <name evidence="2" type="ORF">F3Y22_tig00003725pilonHSYRG00123</name>
</gene>
<dbReference type="EMBL" id="VEPZ02000231">
    <property type="protein sequence ID" value="KAE8729218.1"/>
    <property type="molecule type" value="Genomic_DNA"/>
</dbReference>
<evidence type="ECO:0000313" key="3">
    <source>
        <dbReference type="Proteomes" id="UP000436088"/>
    </source>
</evidence>
<feature type="compositionally biased region" description="Basic and acidic residues" evidence="1">
    <location>
        <begin position="77"/>
        <end position="91"/>
    </location>
</feature>
<evidence type="ECO:0000256" key="1">
    <source>
        <dbReference type="SAM" id="MobiDB-lite"/>
    </source>
</evidence>
<feature type="region of interest" description="Disordered" evidence="1">
    <location>
        <begin position="77"/>
        <end position="113"/>
    </location>
</feature>
<organism evidence="2 3">
    <name type="scientific">Hibiscus syriacus</name>
    <name type="common">Rose of Sharon</name>
    <dbReference type="NCBI Taxonomy" id="106335"/>
    <lineage>
        <taxon>Eukaryota</taxon>
        <taxon>Viridiplantae</taxon>
        <taxon>Streptophyta</taxon>
        <taxon>Embryophyta</taxon>
        <taxon>Tracheophyta</taxon>
        <taxon>Spermatophyta</taxon>
        <taxon>Magnoliopsida</taxon>
        <taxon>eudicotyledons</taxon>
        <taxon>Gunneridae</taxon>
        <taxon>Pentapetalae</taxon>
        <taxon>rosids</taxon>
        <taxon>malvids</taxon>
        <taxon>Malvales</taxon>
        <taxon>Malvaceae</taxon>
        <taxon>Malvoideae</taxon>
        <taxon>Hibiscus</taxon>
    </lineage>
</organism>
<protein>
    <submittedName>
        <fullName evidence="2">Uncharacterized protein</fullName>
    </submittedName>
</protein>
<feature type="compositionally biased region" description="Basic and acidic residues" evidence="1">
    <location>
        <begin position="1"/>
        <end position="10"/>
    </location>
</feature>
<feature type="region of interest" description="Disordered" evidence="1">
    <location>
        <begin position="1"/>
        <end position="21"/>
    </location>
</feature>
<reference evidence="2" key="1">
    <citation type="submission" date="2019-09" db="EMBL/GenBank/DDBJ databases">
        <title>Draft genome information of white flower Hibiscus syriacus.</title>
        <authorList>
            <person name="Kim Y.-M."/>
        </authorList>
    </citation>
    <scope>NUCLEOTIDE SEQUENCE [LARGE SCALE GENOMIC DNA]</scope>
    <source>
        <strain evidence="2">YM2019G1</strain>
    </source>
</reference>
<accession>A0A6A3CPS5</accession>
<proteinExistence type="predicted"/>
<sequence>MQGFSHRESIHLCYSPPNTPVTDPDIDFNDVFGGPPRRSSVQETRHRFSEDTDFYSSPGFDGTSFCSSRLSGLREKPVFGEEGRRQSRSDFYDDIFGGNESSSPRKFEMKGLC</sequence>
<feature type="compositionally biased region" description="Basic and acidic residues" evidence="1">
    <location>
        <begin position="103"/>
        <end position="113"/>
    </location>
</feature>
<name>A0A6A3CPS5_HIBSY</name>
<comment type="caution">
    <text evidence="2">The sequence shown here is derived from an EMBL/GenBank/DDBJ whole genome shotgun (WGS) entry which is preliminary data.</text>
</comment>
<dbReference type="AlphaFoldDB" id="A0A6A3CPS5"/>